<dbReference type="PROSITE" id="PS00166">
    <property type="entry name" value="ENOYL_COA_HYDRATASE"/>
    <property type="match status" value="1"/>
</dbReference>
<dbReference type="Proteomes" id="UP000255234">
    <property type="component" value="Unassembled WGS sequence"/>
</dbReference>
<proteinExistence type="inferred from homology"/>
<dbReference type="EC" id="4.2.1.17" evidence="3"/>
<dbReference type="PANTHER" id="PTHR43459">
    <property type="entry name" value="ENOYL-COA HYDRATASE"/>
    <property type="match status" value="1"/>
</dbReference>
<dbReference type="CDD" id="cd06558">
    <property type="entry name" value="crotonase-like"/>
    <property type="match status" value="1"/>
</dbReference>
<dbReference type="Gene3D" id="3.90.226.10">
    <property type="entry name" value="2-enoyl-CoA Hydratase, Chain A, domain 1"/>
    <property type="match status" value="1"/>
</dbReference>
<name>A0A378NNW5_9FIRM</name>
<dbReference type="STRING" id="1122216.GCA_000423385_01537"/>
<dbReference type="InterPro" id="IPR029045">
    <property type="entry name" value="ClpP/crotonase-like_dom_sf"/>
</dbReference>
<keyword evidence="3" id="KW-0456">Lyase</keyword>
<dbReference type="RefSeq" id="WP_115150874.1">
    <property type="nucleotide sequence ID" value="NZ_UGPP01000001.1"/>
</dbReference>
<gene>
    <name evidence="3" type="primary">echA8</name>
    <name evidence="3" type="ORF">NCTC10571_00219</name>
</gene>
<evidence type="ECO:0000256" key="1">
    <source>
        <dbReference type="ARBA" id="ARBA00005254"/>
    </source>
</evidence>
<dbReference type="Gene3D" id="1.10.12.10">
    <property type="entry name" value="Lyase 2-enoyl-coa Hydratase, Chain A, domain 2"/>
    <property type="match status" value="1"/>
</dbReference>
<evidence type="ECO:0000256" key="2">
    <source>
        <dbReference type="RuleBase" id="RU003707"/>
    </source>
</evidence>
<dbReference type="InterPro" id="IPR014748">
    <property type="entry name" value="Enoyl-CoA_hydra_C"/>
</dbReference>
<dbReference type="SUPFAM" id="SSF52096">
    <property type="entry name" value="ClpP/crotonase"/>
    <property type="match status" value="1"/>
</dbReference>
<dbReference type="InterPro" id="IPR018376">
    <property type="entry name" value="Enoyl-CoA_hyd/isom_CS"/>
</dbReference>
<protein>
    <submittedName>
        <fullName evidence="3">Probable enoyl-CoA hydratase echA8</fullName>
        <ecNumber evidence="3">4.2.1.17</ecNumber>
    </submittedName>
</protein>
<dbReference type="InterPro" id="IPR001753">
    <property type="entry name" value="Enoyl-CoA_hydra/iso"/>
</dbReference>
<evidence type="ECO:0000313" key="3">
    <source>
        <dbReference type="EMBL" id="STY70113.1"/>
    </source>
</evidence>
<dbReference type="AlphaFoldDB" id="A0A378NNW5"/>
<evidence type="ECO:0000313" key="4">
    <source>
        <dbReference type="Proteomes" id="UP000255234"/>
    </source>
</evidence>
<comment type="similarity">
    <text evidence="1 2">Belongs to the enoyl-CoA hydratase/isomerase family.</text>
</comment>
<organism evidence="3 4">
    <name type="scientific">Megamonas hypermegale</name>
    <dbReference type="NCBI Taxonomy" id="158847"/>
    <lineage>
        <taxon>Bacteria</taxon>
        <taxon>Bacillati</taxon>
        <taxon>Bacillota</taxon>
        <taxon>Negativicutes</taxon>
        <taxon>Selenomonadales</taxon>
        <taxon>Selenomonadaceae</taxon>
        <taxon>Megamonas</taxon>
    </lineage>
</organism>
<reference evidence="3 4" key="1">
    <citation type="submission" date="2018-06" db="EMBL/GenBank/DDBJ databases">
        <authorList>
            <consortium name="Pathogen Informatics"/>
            <person name="Doyle S."/>
        </authorList>
    </citation>
    <scope>NUCLEOTIDE SEQUENCE [LARGE SCALE GENOMIC DNA]</scope>
    <source>
        <strain evidence="3 4">NCTC10571</strain>
    </source>
</reference>
<dbReference type="EMBL" id="UGPP01000001">
    <property type="protein sequence ID" value="STY70113.1"/>
    <property type="molecule type" value="Genomic_DNA"/>
</dbReference>
<dbReference type="Pfam" id="PF00378">
    <property type="entry name" value="ECH_1"/>
    <property type="match status" value="1"/>
</dbReference>
<dbReference type="GO" id="GO:0004300">
    <property type="term" value="F:enoyl-CoA hydratase activity"/>
    <property type="evidence" value="ECO:0007669"/>
    <property type="project" value="UniProtKB-EC"/>
</dbReference>
<accession>A0A378NNW5</accession>
<sequence>MQSVLMEKNEHLGIITLNRPKSLNAMNADLVEEFHRALDIFIEDEDIRVIILTGAGRAFCAGGDLGYLESLNDDKKRKAFIERVGEMTLKLRNCAKPVIGMINGVTAGAGVNLMLACDIVCSSEDAKFIQSFVNVGLVPDCGGMYLLKETVGLQKAKELMFTADVISAQEAEKLKMVMHVYTKEDLKIETEKIAQKIAQGAPMAIMYMKKMLNKSYANLKDFLDEEALVQTFCLGTEDCKEGILAFKQKRQPNFQGK</sequence>
<dbReference type="PANTHER" id="PTHR43459:SF1">
    <property type="entry name" value="EG:BACN32G11.4 PROTEIN"/>
    <property type="match status" value="1"/>
</dbReference>